<keyword evidence="3" id="KW-0732">Signal</keyword>
<dbReference type="CDD" id="cd08977">
    <property type="entry name" value="SusD"/>
    <property type="match status" value="1"/>
</dbReference>
<sequence>MKKLIIYGTACLALMATGCNKELTQTPYNALPPEVVLKDEAGFQYAVNGVYKQMTNASGYYGGGDGFSFVVSNDILADNAIPFSQSRGTGQTFANWTYTPLSTTSFFQQGYGIVRAANEIINNIDNLPNSTAKSDYLAQALAMRAVVHFDMVRLFGVRYTATPGANDFGIPYVKTVPNYTESPKRDDIKTVYDNIVADLTQAASLVDPSVSTASATTNGRISLAGINGYLARAYFYRGEYDKAITAASAALGGSPNVGSYADFPKIWTDATNNGVLFKLKILDVDKINIGTVLGQANKPEQVPTLDFYNLYTATDIRRPTYFKDSVYNSISNKLVVKYLGKGGTGTLNLNDVKLMRVADVLLIRAESYARTSQPVLALADLNTLRAQRYSDYVPGTETGTALLNAIQLQRRLEMAFEGDRFVDLKRQDVPIARSSATSGYSVNQVRSWPSTALSMPVDSHLWALPIDQNSINASKGNLQNYGY</sequence>
<evidence type="ECO:0008006" key="10">
    <source>
        <dbReference type="Google" id="ProtNLM"/>
    </source>
</evidence>
<gene>
    <name evidence="8" type="ORF">DCC81_04800</name>
</gene>
<dbReference type="PROSITE" id="PS51257">
    <property type="entry name" value="PROKAR_LIPOPROTEIN"/>
    <property type="match status" value="1"/>
</dbReference>
<dbReference type="Proteomes" id="UP000244450">
    <property type="component" value="Unassembled WGS sequence"/>
</dbReference>
<dbReference type="InterPro" id="IPR011990">
    <property type="entry name" value="TPR-like_helical_dom_sf"/>
</dbReference>
<organism evidence="8 9">
    <name type="scientific">Chitinophaga parva</name>
    <dbReference type="NCBI Taxonomy" id="2169414"/>
    <lineage>
        <taxon>Bacteria</taxon>
        <taxon>Pseudomonadati</taxon>
        <taxon>Bacteroidota</taxon>
        <taxon>Chitinophagia</taxon>
        <taxon>Chitinophagales</taxon>
        <taxon>Chitinophagaceae</taxon>
        <taxon>Chitinophaga</taxon>
    </lineage>
</organism>
<evidence type="ECO:0000256" key="4">
    <source>
        <dbReference type="ARBA" id="ARBA00023136"/>
    </source>
</evidence>
<accession>A0A2T7BMA2</accession>
<dbReference type="OrthoDB" id="1080118at2"/>
<keyword evidence="9" id="KW-1185">Reference proteome</keyword>
<evidence type="ECO:0000256" key="5">
    <source>
        <dbReference type="ARBA" id="ARBA00023237"/>
    </source>
</evidence>
<name>A0A2T7BMA2_9BACT</name>
<evidence type="ECO:0000259" key="7">
    <source>
        <dbReference type="Pfam" id="PF14322"/>
    </source>
</evidence>
<dbReference type="SUPFAM" id="SSF48452">
    <property type="entry name" value="TPR-like"/>
    <property type="match status" value="1"/>
</dbReference>
<evidence type="ECO:0000256" key="3">
    <source>
        <dbReference type="ARBA" id="ARBA00022729"/>
    </source>
</evidence>
<dbReference type="InterPro" id="IPR033985">
    <property type="entry name" value="SusD-like_N"/>
</dbReference>
<evidence type="ECO:0000313" key="9">
    <source>
        <dbReference type="Proteomes" id="UP000244450"/>
    </source>
</evidence>
<evidence type="ECO:0000256" key="1">
    <source>
        <dbReference type="ARBA" id="ARBA00004442"/>
    </source>
</evidence>
<dbReference type="InterPro" id="IPR012944">
    <property type="entry name" value="SusD_RagB_dom"/>
</dbReference>
<dbReference type="Pfam" id="PF07980">
    <property type="entry name" value="SusD_RagB"/>
    <property type="match status" value="1"/>
</dbReference>
<dbReference type="Gene3D" id="1.25.40.900">
    <property type="match status" value="1"/>
</dbReference>
<keyword evidence="4" id="KW-0472">Membrane</keyword>
<evidence type="ECO:0000256" key="2">
    <source>
        <dbReference type="ARBA" id="ARBA00006275"/>
    </source>
</evidence>
<evidence type="ECO:0000259" key="6">
    <source>
        <dbReference type="Pfam" id="PF07980"/>
    </source>
</evidence>
<dbReference type="Gene3D" id="2.20.20.130">
    <property type="match status" value="1"/>
</dbReference>
<evidence type="ECO:0000313" key="8">
    <source>
        <dbReference type="EMBL" id="PUZ28807.1"/>
    </source>
</evidence>
<dbReference type="GO" id="GO:0009279">
    <property type="term" value="C:cell outer membrane"/>
    <property type="evidence" value="ECO:0007669"/>
    <property type="project" value="UniProtKB-SubCell"/>
</dbReference>
<comment type="caution">
    <text evidence="8">The sequence shown here is derived from an EMBL/GenBank/DDBJ whole genome shotgun (WGS) entry which is preliminary data.</text>
</comment>
<keyword evidence="5" id="KW-0998">Cell outer membrane</keyword>
<comment type="similarity">
    <text evidence="2">Belongs to the SusD family.</text>
</comment>
<dbReference type="Pfam" id="PF14322">
    <property type="entry name" value="SusD-like_3"/>
    <property type="match status" value="1"/>
</dbReference>
<protein>
    <recommendedName>
        <fullName evidence="10">RagB/SusD family nutrient uptake outer membrane protein</fullName>
    </recommendedName>
</protein>
<dbReference type="Gene3D" id="1.25.40.390">
    <property type="match status" value="1"/>
</dbReference>
<proteinExistence type="inferred from homology"/>
<feature type="domain" description="SusD-like N-terminal" evidence="7">
    <location>
        <begin position="71"/>
        <end position="212"/>
    </location>
</feature>
<feature type="domain" description="RagB/SusD" evidence="6">
    <location>
        <begin position="330"/>
        <end position="483"/>
    </location>
</feature>
<reference evidence="8 9" key="1">
    <citation type="submission" date="2018-04" db="EMBL/GenBank/DDBJ databases">
        <title>Chitinophaga fuyangensis sp. nov., isolated from soil in a chemical factory.</title>
        <authorList>
            <person name="Chen K."/>
        </authorList>
    </citation>
    <scope>NUCLEOTIDE SEQUENCE [LARGE SCALE GENOMIC DNA]</scope>
    <source>
        <strain evidence="8 9">LY-1</strain>
    </source>
</reference>
<comment type="subcellular location">
    <subcellularLocation>
        <location evidence="1">Cell outer membrane</location>
    </subcellularLocation>
</comment>
<dbReference type="EMBL" id="QCYK01000001">
    <property type="protein sequence ID" value="PUZ28807.1"/>
    <property type="molecule type" value="Genomic_DNA"/>
</dbReference>
<dbReference type="AlphaFoldDB" id="A0A2T7BMA2"/>